<gene>
    <name evidence="7" type="ORF">Ssi02_06990</name>
</gene>
<evidence type="ECO:0000259" key="5">
    <source>
        <dbReference type="SMART" id="SM00306"/>
    </source>
</evidence>
<comment type="caution">
    <text evidence="7">The sequence shown here is derived from an EMBL/GenBank/DDBJ whole genome shotgun (WGS) entry which is preliminary data.</text>
</comment>
<keyword evidence="2" id="KW-0677">Repeat</keyword>
<feature type="region of interest" description="Disordered" evidence="4">
    <location>
        <begin position="2253"/>
        <end position="2436"/>
    </location>
</feature>
<feature type="compositionally biased region" description="Low complexity" evidence="4">
    <location>
        <begin position="2340"/>
        <end position="2356"/>
    </location>
</feature>
<dbReference type="SUPFAM" id="SSF49899">
    <property type="entry name" value="Concanavalin A-like lectins/glucanases"/>
    <property type="match status" value="2"/>
</dbReference>
<dbReference type="SMART" id="SM00560">
    <property type="entry name" value="LamGL"/>
    <property type="match status" value="1"/>
</dbReference>
<dbReference type="Pfam" id="PF13385">
    <property type="entry name" value="Laminin_G_3"/>
    <property type="match status" value="2"/>
</dbReference>
<feature type="compositionally biased region" description="Gly residues" evidence="4">
    <location>
        <begin position="2367"/>
        <end position="2426"/>
    </location>
</feature>
<feature type="region of interest" description="Disordered" evidence="4">
    <location>
        <begin position="1657"/>
        <end position="1676"/>
    </location>
</feature>
<keyword evidence="3" id="KW-1015">Disulfide bond</keyword>
<feature type="domain" description="Hint" evidence="5">
    <location>
        <begin position="2504"/>
        <end position="2611"/>
    </location>
</feature>
<evidence type="ECO:0000256" key="2">
    <source>
        <dbReference type="ARBA" id="ARBA00022737"/>
    </source>
</evidence>
<dbReference type="InterPro" id="IPR006558">
    <property type="entry name" value="LamG-like"/>
</dbReference>
<feature type="region of interest" description="Disordered" evidence="4">
    <location>
        <begin position="786"/>
        <end position="806"/>
    </location>
</feature>
<evidence type="ECO:0000256" key="3">
    <source>
        <dbReference type="ARBA" id="ARBA00023157"/>
    </source>
</evidence>
<reference evidence="7" key="1">
    <citation type="submission" date="2021-01" db="EMBL/GenBank/DDBJ databases">
        <title>Whole genome shotgun sequence of Sinosporangium siamense NBRC 109515.</title>
        <authorList>
            <person name="Komaki H."/>
            <person name="Tamura T."/>
        </authorList>
    </citation>
    <scope>NUCLEOTIDE SEQUENCE</scope>
    <source>
        <strain evidence="7">NBRC 109515</strain>
    </source>
</reference>
<dbReference type="PANTHER" id="PTHR32305">
    <property type="match status" value="1"/>
</dbReference>
<dbReference type="InterPro" id="IPR022385">
    <property type="entry name" value="Rhs_assc_core"/>
</dbReference>
<dbReference type="InterPro" id="IPR013320">
    <property type="entry name" value="ConA-like_dom_sf"/>
</dbReference>
<dbReference type="Pfam" id="PF05593">
    <property type="entry name" value="RHS_repeat"/>
    <property type="match status" value="7"/>
</dbReference>
<evidence type="ECO:0000313" key="8">
    <source>
        <dbReference type="Proteomes" id="UP000606172"/>
    </source>
</evidence>
<evidence type="ECO:0000256" key="1">
    <source>
        <dbReference type="ARBA" id="ARBA00022729"/>
    </source>
</evidence>
<dbReference type="NCBIfam" id="TIGR03696">
    <property type="entry name" value="Rhs_assc_core"/>
    <property type="match status" value="1"/>
</dbReference>
<organism evidence="7 8">
    <name type="scientific">Sinosporangium siamense</name>
    <dbReference type="NCBI Taxonomy" id="1367973"/>
    <lineage>
        <taxon>Bacteria</taxon>
        <taxon>Bacillati</taxon>
        <taxon>Actinomycetota</taxon>
        <taxon>Actinomycetes</taxon>
        <taxon>Streptosporangiales</taxon>
        <taxon>Streptosporangiaceae</taxon>
        <taxon>Sinosporangium</taxon>
    </lineage>
</organism>
<dbReference type="InterPro" id="IPR036844">
    <property type="entry name" value="Hint_dom_sf"/>
</dbReference>
<feature type="compositionally biased region" description="Basic residues" evidence="4">
    <location>
        <begin position="2322"/>
        <end position="2337"/>
    </location>
</feature>
<dbReference type="Pfam" id="PF20148">
    <property type="entry name" value="DUF6531"/>
    <property type="match status" value="1"/>
</dbReference>
<dbReference type="SMART" id="SM00306">
    <property type="entry name" value="HintN"/>
    <property type="match status" value="1"/>
</dbReference>
<dbReference type="Pfam" id="PF25023">
    <property type="entry name" value="TEN_YD-shell"/>
    <property type="match status" value="1"/>
</dbReference>
<proteinExistence type="predicted"/>
<protein>
    <recommendedName>
        <fullName evidence="9">RHS repeat-associated core domain-containing protein</fullName>
    </recommendedName>
</protein>
<dbReference type="InterPro" id="IPR056823">
    <property type="entry name" value="TEN-like_YD-shell"/>
</dbReference>
<evidence type="ECO:0000259" key="6">
    <source>
        <dbReference type="SMART" id="SM00560"/>
    </source>
</evidence>
<accession>A0A919V4F1</accession>
<dbReference type="Proteomes" id="UP000606172">
    <property type="component" value="Unassembled WGS sequence"/>
</dbReference>
<keyword evidence="8" id="KW-1185">Reference proteome</keyword>
<evidence type="ECO:0000256" key="4">
    <source>
        <dbReference type="SAM" id="MobiDB-lite"/>
    </source>
</evidence>
<dbReference type="InterPro" id="IPR045351">
    <property type="entry name" value="DUF6531"/>
</dbReference>
<dbReference type="PANTHER" id="PTHR32305:SF15">
    <property type="entry name" value="PROTEIN RHSA-RELATED"/>
    <property type="match status" value="1"/>
</dbReference>
<keyword evidence="1" id="KW-0732">Signal</keyword>
<feature type="region of interest" description="Disordered" evidence="4">
    <location>
        <begin position="1196"/>
        <end position="1215"/>
    </location>
</feature>
<name>A0A919V4F1_9ACTN</name>
<dbReference type="InterPro" id="IPR006530">
    <property type="entry name" value="YD"/>
</dbReference>
<feature type="domain" description="LamG-like jellyroll fold" evidence="6">
    <location>
        <begin position="1320"/>
        <end position="1459"/>
    </location>
</feature>
<dbReference type="SUPFAM" id="SSF51294">
    <property type="entry name" value="Hedgehog/intein (Hint) domain"/>
    <property type="match status" value="1"/>
</dbReference>
<dbReference type="InterPro" id="IPR050708">
    <property type="entry name" value="T6SS_VgrG/RHS"/>
</dbReference>
<dbReference type="Gene3D" id="2.60.120.200">
    <property type="match status" value="2"/>
</dbReference>
<evidence type="ECO:0008006" key="9">
    <source>
        <dbReference type="Google" id="ProtNLM"/>
    </source>
</evidence>
<sequence>MVQRRATFVPVGTSARRVTACNPYAIRPDITFQSPGHENMVATRTPELQAYAHAVRIDTVIDYQFTICDNVDMTGTGCETSLWSTDRTWKVPVGKLKWSKQYWWRVTAREGIESLTQSSPVHSFTTGVIQPSVTSQLSARGANGQAFHHLAGNYTTAFTDAVVKVAGPPLSVVRSYNSLDHRTTGMFGAGWSTRWDMRVRQETIAGVAMLLVTYPDGREVRFGDNGDGTFQPPPGMHATLGVVAGGGWRLMDKSGTVYVFDGQGRLTSVTDVRGRAQTLVYGAGGRLETVTGAGGRSLSFTWSGDRVASVSTAPVNGTPLTWTYEYTSGSLTKVCLPQPAPNNCTDYTYEAGSNYRNSVVNSAPEHYWRLGEAAGSATGANAGSAGETANYGNVTLGVPGALAGTIDTAAEFANSAVYLPNQTVAAHKEQGSVELWIKTTGSGTVLSAHEYGSTSSHNATLLYVGVDGRLRGSFDESATPITTGAPVNDGQWHHIVLTIFGNTQTMFLDGQQVGTLTAAGVQWKPGAQLGDGEALPGHSPSVPGTAGTRTAFPYSGAMDEVAVYDRPLMAAEVQQHYNARLAEPRWMKKITLPSGRVWMENTFDAATDRIKTHTDENGGVWQIGAPVYTPATGKSTVTVTDPRNGTMVYTHDAWRGYRLVSETDQLSKTTLYEYDTGGFISEIDDRNGIVVQQTHDKRGNLLTTKDCDPAIPGACTVTPDYYTYHLNAADEFDPRNDQLVAYRDARSGGPTDNSYLTTWEYNQYGEQTKETTPPVQGFPSGRSATTTYTDGTEPAVGGGTTPAGLIKTETDARGATASYKYNSAGDLAEETDAPGLIIRYEYDAIGRTAARVEVSQAEPAGVRTTFTYNGLGQVLTHTGAGVRNEVTRAVHTAETRNTYNADGKVLTSSVVDLTGGDPERKVVYTYDARGRVETVTGAENGTVTHTWDNTGARTSTTDELGHQVVYAYTPRGELATRTLKNWTGSPVAPQPPADLVLESFAYDFEGRLASTTNSAGRTISRTYLSDDSLAKVTAVGVRLNASTTGRDVVLEENIYDAAGNLSRRITGGGAETVNFVHDAADRVISQTFDPNGLARTVEFTYDANDNVTRQVASAAGTTRTESVETVYNADDLPVRRTVENGAVDLVTTWTRDDRGLVTAMTSPRGNLPGATGHTTNYTYDKAGRLIEAVAPQVQVERDGAAASTRPTTRAGYDNAGNRTHIVDAEGRTSTTAYDRLGRVVSTRDAAYFAPLRTAPAPPTGVVGRWKMDEGTGTALADAVGGRTANLAGTTAWTTGRTGAGVRFDAGTHAVTATPALTTNASYTVSAWVRLTRGDVNATAVSQTGASGSAFKVAYDAGDGKRRMVAYEADTPAAAQTQAVSNRAAKLNEWTHLVGVYDAAAGRIRLYENGEATAAATYTSAWNSTGGLLIGAGKHNGAYEHSFRGDIDEVHAYSRALNDNEIRGLAGATPATHYSYDAAGRVTGVIKAIGVSWNSEYDALGNRVRVTEPAANPPMGARGVWVYEYNTVGELLSVTDPTGAKTGSTYDDLGRVNTATIVERKPTLNTFVTTLEYDDAGNKTKETGPDYRVTLYELNAAGEVTAETDPMLDTTRYEYDLAGRAVKVINPLGNATVTEFDLAGREIGSKDLNATGTVLRQTSTGYDADGNPTSETSAEGHTVQRTYDASGEVTQLVEPVNATQSITTTFGYDALGNPTRSTDGRGNTVWTTYNSLGLVESTIEPSTTAHPQPADRTWTFSYDALGNAVTTLAPGGVRVDRVYDRLDRAKSETGSGAQVATPQRTYSYDMVGRETQIGDYGLDYNDRGLLTAVRKAGRQIAAFNYDAYGNPTERVDDTGTSLFSWDDDDRLATAADPVSGRSFTYGYDIADRLKTLTSATPANSQTFDYDEMDRLLVHTLKDGTGGQLAKITYGWDKDDKLTSKATEGTAGAGNNTYAYDRAGRLTSWTGPAGATTYEWDAAGNRTRAGADNFTYDERNRLTSGAGSTYTYTPRGTLASETTGATTRNLAFDAFDRLVTDGDISYGYDAMGRVTSRTKAGAEERYLYSGIDNHLTAVTDTAGTVQAKYGRDPAGGLLSLQEGTGPAVATMSDLHGDLVATYTGTALVDSAAYDPHGKVVARTGAQRRLGYQGEYTDPDTGKVNMLARWYQPGTGGFISRDDVALSPYPSVNLNRYTYAMGDPLAMTDPSGNCPFCIPLIWVGVRVLVQVAARQIAQRAVPAVVQRVVPQVVKRVAPQATQRALPQAAQRAGQGVGKGAGQTAKKAASEAGKKAGGQTGKKTGAQASTRKAGQETGKKAAQNGSKGKNSTRGHSAKTGQKKPNAKPPKNAKSGAKANKGGPKTNRSGAKAGKGNKGTSGRGSKGNKGTSGRGSKGNKGTGKSGNKGTAGRGGNKGKGNKGNSGRGGGRGKGGNSSNNTTKNDLMNTVVESMLEEAGAEPMGDWRGCTSWRGCAKEVVEDFIENTTDELIDDVIDQVAPELPADSSSDCEGNSFIPGTLVLMADGSRKPIEDIRLGDSVMAADPETGQAGPRPVTALITGEGDKTLVDITVMGEGIQGPSTGTELLTATGNHPFWVPELREWLPASQLTPGMLLQTSAGTYVQISTIEKRTAKQRVHNLTVGDLHTYHVIAGDSPLLVHNSNPCQLPLFVFRDGESAPAREVAASSGGPTAGKNVTRGIRRRMLNEEFARTGGYYECWRCGHTTANPANMAVGHKNVPRSAGGNLNSENLCLEGHACNSSAQDRGFVTPGMSCAERGGCGAGFGRFD</sequence>
<dbReference type="InterPro" id="IPR001791">
    <property type="entry name" value="Laminin_G"/>
</dbReference>
<evidence type="ECO:0000313" key="7">
    <source>
        <dbReference type="EMBL" id="GII90468.1"/>
    </source>
</evidence>
<dbReference type="EMBL" id="BOOW01000006">
    <property type="protein sequence ID" value="GII90468.1"/>
    <property type="molecule type" value="Genomic_DNA"/>
</dbReference>
<dbReference type="Gene3D" id="2.180.10.10">
    <property type="entry name" value="RHS repeat-associated core"/>
    <property type="match status" value="4"/>
</dbReference>
<dbReference type="InterPro" id="IPR003587">
    <property type="entry name" value="Hint_dom_N"/>
</dbReference>
<dbReference type="CDD" id="cd00081">
    <property type="entry name" value="Hint"/>
    <property type="match status" value="1"/>
</dbReference>
<dbReference type="NCBIfam" id="TIGR01643">
    <property type="entry name" value="YD_repeat_2x"/>
    <property type="match status" value="10"/>
</dbReference>
<dbReference type="CDD" id="cd00110">
    <property type="entry name" value="LamG"/>
    <property type="match status" value="1"/>
</dbReference>
<dbReference type="Gene3D" id="2.170.16.10">
    <property type="entry name" value="Hedgehog/Intein (Hint) domain"/>
    <property type="match status" value="1"/>
</dbReference>
<dbReference type="InterPro" id="IPR031325">
    <property type="entry name" value="RHS_repeat"/>
</dbReference>
<dbReference type="Pfam" id="PF07591">
    <property type="entry name" value="PT-HINT"/>
    <property type="match status" value="1"/>
</dbReference>